<sequence length="255" mass="29470">MYFDKIINKKDIEPLFQSTTQTIIQAYFEGNIGFAYADNLLRPTTVVINTGCFFFLAGKPNPDMLYYIPKVYSDNYAILVPIDDIWQNLIENVYRNNDEKITRYSFYTPKVFDIHKLQLIISKLPKNYQLKAIEEKDYQQIINLEWAKDLCKNFSSYLDFEKSGLGFIILKDNVIVSGASSYLAYNNSIDIEVDTIVEERRKGLALISSAKLILACLNRQISPNWDAHNKPSLKLAIELGFLLNQPYSAYIVWNL</sequence>
<organism evidence="1 2">
    <name type="scientific">Frischella japonica</name>
    <dbReference type="NCBI Taxonomy" id="2741544"/>
    <lineage>
        <taxon>Bacteria</taxon>
        <taxon>Pseudomonadati</taxon>
        <taxon>Pseudomonadota</taxon>
        <taxon>Gammaproteobacteria</taxon>
        <taxon>Orbales</taxon>
        <taxon>Orbaceae</taxon>
        <taxon>Frischella</taxon>
    </lineage>
</organism>
<dbReference type="Proteomes" id="UP000651208">
    <property type="component" value="Unassembled WGS sequence"/>
</dbReference>
<keyword evidence="2" id="KW-1185">Reference proteome</keyword>
<dbReference type="PANTHER" id="PTHR31143">
    <property type="match status" value="1"/>
</dbReference>
<dbReference type="EMBL" id="JABURY010000015">
    <property type="protein sequence ID" value="MBC9130938.1"/>
    <property type="molecule type" value="Genomic_DNA"/>
</dbReference>
<dbReference type="InterPro" id="IPR027365">
    <property type="entry name" value="GNAT_acetyltra_YdfB-like"/>
</dbReference>
<gene>
    <name evidence="1" type="ORF">FcAc13_06395</name>
</gene>
<dbReference type="RefSeq" id="WP_187755379.1">
    <property type="nucleotide sequence ID" value="NZ_JABURY010000015.1"/>
</dbReference>
<name>A0ABR7QY96_9GAMM</name>
<reference evidence="1 2" key="1">
    <citation type="submission" date="2020-06" db="EMBL/GenBank/DDBJ databases">
        <title>Frischella cerana isolated from Apis cerana gut homogenate.</title>
        <authorList>
            <person name="Wolter L.A."/>
            <person name="Suenami S."/>
            <person name="Miyazaki R."/>
        </authorList>
    </citation>
    <scope>NUCLEOTIDE SEQUENCE [LARGE SCALE GENOMIC DNA]</scope>
    <source>
        <strain evidence="1 2">Ac13</strain>
    </source>
</reference>
<protein>
    <submittedName>
        <fullName evidence="1">GNAT family N-acetyltransferase</fullName>
    </submittedName>
</protein>
<dbReference type="Pfam" id="PF12746">
    <property type="entry name" value="GNAT_acetyltran"/>
    <property type="match status" value="1"/>
</dbReference>
<accession>A0ABR7QY96</accession>
<comment type="caution">
    <text evidence="1">The sequence shown here is derived from an EMBL/GenBank/DDBJ whole genome shotgun (WGS) entry which is preliminary data.</text>
</comment>
<proteinExistence type="predicted"/>
<dbReference type="PANTHER" id="PTHR31143:SF2">
    <property type="entry name" value="FR47-LIKE DOMAIN-CONTAINING PROTEIN-RELATED"/>
    <property type="match status" value="1"/>
</dbReference>
<dbReference type="Gene3D" id="3.40.630.30">
    <property type="match status" value="1"/>
</dbReference>
<dbReference type="InterPro" id="IPR042573">
    <property type="entry name" value="GNAT_acetyltra_N"/>
</dbReference>
<evidence type="ECO:0000313" key="2">
    <source>
        <dbReference type="Proteomes" id="UP000651208"/>
    </source>
</evidence>
<evidence type="ECO:0000313" key="1">
    <source>
        <dbReference type="EMBL" id="MBC9130938.1"/>
    </source>
</evidence>
<dbReference type="Gene3D" id="3.40.630.110">
    <property type="entry name" value="GNAT acetyltransferase-like"/>
    <property type="match status" value="1"/>
</dbReference>